<organism evidence="1 2">
    <name type="scientific">Dictyobacter formicarum</name>
    <dbReference type="NCBI Taxonomy" id="2778368"/>
    <lineage>
        <taxon>Bacteria</taxon>
        <taxon>Bacillati</taxon>
        <taxon>Chloroflexota</taxon>
        <taxon>Ktedonobacteria</taxon>
        <taxon>Ktedonobacterales</taxon>
        <taxon>Dictyobacteraceae</taxon>
        <taxon>Dictyobacter</taxon>
    </lineage>
</organism>
<comment type="caution">
    <text evidence="1">The sequence shown here is derived from an EMBL/GenBank/DDBJ whole genome shotgun (WGS) entry which is preliminary data.</text>
</comment>
<dbReference type="EMBL" id="BNJJ01000007">
    <property type="protein sequence ID" value="GHO84994.1"/>
    <property type="molecule type" value="Genomic_DNA"/>
</dbReference>
<protein>
    <submittedName>
        <fullName evidence="1">Uncharacterized protein</fullName>
    </submittedName>
</protein>
<evidence type="ECO:0000313" key="1">
    <source>
        <dbReference type="EMBL" id="GHO84994.1"/>
    </source>
</evidence>
<gene>
    <name evidence="1" type="ORF">KSZ_30000</name>
</gene>
<name>A0ABQ3VH10_9CHLR</name>
<accession>A0ABQ3VH10</accession>
<reference evidence="1 2" key="1">
    <citation type="journal article" date="2021" name="Int. J. Syst. Evol. Microbiol.">
        <title>Reticulibacter mediterranei gen. nov., sp. nov., within the new family Reticulibacteraceae fam. nov., and Ktedonospora formicarum gen. nov., sp. nov., Ktedonobacter robiniae sp. nov., Dictyobacter formicarum sp. nov. and Dictyobacter arantiisoli sp. nov., belonging to the class Ktedonobacteria.</title>
        <authorList>
            <person name="Yabe S."/>
            <person name="Zheng Y."/>
            <person name="Wang C.M."/>
            <person name="Sakai Y."/>
            <person name="Abe K."/>
            <person name="Yokota A."/>
            <person name="Donadio S."/>
            <person name="Cavaletti L."/>
            <person name="Monciardini P."/>
        </authorList>
    </citation>
    <scope>NUCLEOTIDE SEQUENCE [LARGE SCALE GENOMIC DNA]</scope>
    <source>
        <strain evidence="1 2">SOSP1-9</strain>
    </source>
</reference>
<evidence type="ECO:0000313" key="2">
    <source>
        <dbReference type="Proteomes" id="UP000635565"/>
    </source>
</evidence>
<keyword evidence="2" id="KW-1185">Reference proteome</keyword>
<proteinExistence type="predicted"/>
<dbReference type="Proteomes" id="UP000635565">
    <property type="component" value="Unassembled WGS sequence"/>
</dbReference>
<sequence>MDYAMNQRQQASAAMLTCLYCCWCDPYVVLLRWVNFLDGLSDADQGLVDVRGFDARMCDRANIPLAHAA</sequence>